<dbReference type="InterPro" id="IPR000187">
    <property type="entry name" value="CRF"/>
</dbReference>
<dbReference type="RefSeq" id="XP_026550285.1">
    <property type="nucleotide sequence ID" value="XM_026694500.1"/>
</dbReference>
<keyword evidence="6 8" id="KW-0732">Signal</keyword>
<feature type="region of interest" description="Disordered" evidence="7">
    <location>
        <begin position="50"/>
        <end position="99"/>
    </location>
</feature>
<proteinExistence type="inferred from homology"/>
<dbReference type="GO" id="GO:0051464">
    <property type="term" value="P:positive regulation of cortisol secretion"/>
    <property type="evidence" value="ECO:0007669"/>
    <property type="project" value="TreeGrafter"/>
</dbReference>
<keyword evidence="5" id="KW-0372">Hormone</keyword>
<feature type="chain" id="PRO_5027089095" evidence="8">
    <location>
        <begin position="22"/>
        <end position="134"/>
    </location>
</feature>
<comment type="subcellular location">
    <subcellularLocation>
        <location evidence="1">Secreted</location>
    </subcellularLocation>
</comment>
<reference evidence="11" key="1">
    <citation type="submission" date="2025-08" db="UniProtKB">
        <authorList>
            <consortium name="RefSeq"/>
        </authorList>
    </citation>
    <scope>IDENTIFICATION</scope>
</reference>
<dbReference type="GO" id="GO:0070093">
    <property type="term" value="P:negative regulation of glucagon secretion"/>
    <property type="evidence" value="ECO:0007669"/>
    <property type="project" value="TreeGrafter"/>
</dbReference>
<keyword evidence="4" id="KW-0165">Cleavage on pair of basic residues</keyword>
<evidence type="ECO:0000256" key="2">
    <source>
        <dbReference type="ARBA" id="ARBA00009287"/>
    </source>
</evidence>
<protein>
    <submittedName>
        <fullName evidence="11">Corticoliberin-like</fullName>
    </submittedName>
</protein>
<keyword evidence="3" id="KW-0964">Secreted</keyword>
<dbReference type="GO" id="GO:0005615">
    <property type="term" value="C:extracellular space"/>
    <property type="evidence" value="ECO:0007669"/>
    <property type="project" value="TreeGrafter"/>
</dbReference>
<comment type="similarity">
    <text evidence="2">Belongs to the sauvagine/corticotropin-releasing factor/urotensin I family.</text>
</comment>
<feature type="domain" description="Corticotropin-releasing factor" evidence="9">
    <location>
        <begin position="93"/>
        <end position="131"/>
    </location>
</feature>
<evidence type="ECO:0000256" key="1">
    <source>
        <dbReference type="ARBA" id="ARBA00004613"/>
    </source>
</evidence>
<dbReference type="GO" id="GO:0017045">
    <property type="term" value="F:corticotropin-releasing hormone activity"/>
    <property type="evidence" value="ECO:0007669"/>
    <property type="project" value="TreeGrafter"/>
</dbReference>
<evidence type="ECO:0000256" key="6">
    <source>
        <dbReference type="ARBA" id="ARBA00022729"/>
    </source>
</evidence>
<evidence type="ECO:0000259" key="9">
    <source>
        <dbReference type="SMART" id="SM00039"/>
    </source>
</evidence>
<keyword evidence="10" id="KW-1185">Reference proteome</keyword>
<evidence type="ECO:0000256" key="8">
    <source>
        <dbReference type="SAM" id="SignalP"/>
    </source>
</evidence>
<evidence type="ECO:0000256" key="3">
    <source>
        <dbReference type="ARBA" id="ARBA00022525"/>
    </source>
</evidence>
<dbReference type="GO" id="GO:0032811">
    <property type="term" value="P:negative regulation of epinephrine secretion"/>
    <property type="evidence" value="ECO:0007669"/>
    <property type="project" value="TreeGrafter"/>
</dbReference>
<dbReference type="PANTHER" id="PTHR15035:SF9">
    <property type="entry name" value="CORTICOLIBERIN"/>
    <property type="match status" value="1"/>
</dbReference>
<evidence type="ECO:0000256" key="4">
    <source>
        <dbReference type="ARBA" id="ARBA00022685"/>
    </source>
</evidence>
<organism evidence="10 11">
    <name type="scientific">Notechis scutatus</name>
    <name type="common">mainland tiger snake</name>
    <dbReference type="NCBI Taxonomy" id="8663"/>
    <lineage>
        <taxon>Eukaryota</taxon>
        <taxon>Metazoa</taxon>
        <taxon>Chordata</taxon>
        <taxon>Craniata</taxon>
        <taxon>Vertebrata</taxon>
        <taxon>Euteleostomi</taxon>
        <taxon>Lepidosauria</taxon>
        <taxon>Squamata</taxon>
        <taxon>Bifurcata</taxon>
        <taxon>Unidentata</taxon>
        <taxon>Episquamata</taxon>
        <taxon>Toxicofera</taxon>
        <taxon>Serpentes</taxon>
        <taxon>Colubroidea</taxon>
        <taxon>Elapidae</taxon>
        <taxon>Hydrophiinae</taxon>
        <taxon>Notechis</taxon>
    </lineage>
</organism>
<dbReference type="GeneID" id="113432335"/>
<dbReference type="InterPro" id="IPR003620">
    <property type="entry name" value="Urocortin_CRF"/>
</dbReference>
<evidence type="ECO:0000313" key="10">
    <source>
        <dbReference type="Proteomes" id="UP000504612"/>
    </source>
</evidence>
<evidence type="ECO:0000313" key="11">
    <source>
        <dbReference type="RefSeq" id="XP_026550285.1"/>
    </source>
</evidence>
<feature type="signal peptide" evidence="8">
    <location>
        <begin position="1"/>
        <end position="21"/>
    </location>
</feature>
<gene>
    <name evidence="11" type="primary">LOC113432335</name>
</gene>
<dbReference type="PRINTS" id="PR01612">
    <property type="entry name" value="CRFFAMILY"/>
</dbReference>
<accession>A0A6J1W589</accession>
<dbReference type="Pfam" id="PF00473">
    <property type="entry name" value="CRF"/>
    <property type="match status" value="1"/>
</dbReference>
<dbReference type="KEGG" id="nss:113432335"/>
<dbReference type="SMART" id="SM00039">
    <property type="entry name" value="CRF"/>
    <property type="match status" value="1"/>
</dbReference>
<evidence type="ECO:0000256" key="7">
    <source>
        <dbReference type="SAM" id="MobiDB-lite"/>
    </source>
</evidence>
<name>A0A6J1W589_9SAUR</name>
<dbReference type="Gene3D" id="6.10.250.1920">
    <property type="match status" value="1"/>
</dbReference>
<dbReference type="PANTHER" id="PTHR15035">
    <property type="entry name" value="CORTICOLIBERIN/UROCORTIN"/>
    <property type="match status" value="1"/>
</dbReference>
<evidence type="ECO:0000256" key="5">
    <source>
        <dbReference type="ARBA" id="ARBA00022702"/>
    </source>
</evidence>
<dbReference type="AlphaFoldDB" id="A0A6J1W589"/>
<dbReference type="Proteomes" id="UP000504612">
    <property type="component" value="Unplaced"/>
</dbReference>
<sequence>MAFKISAGLLVLLLFLPWTSCLPLAQLLPVNDVVWEPAWLNPSTWRDPSLGPLPSSGAGVFPASSSPRSCPGTGGRSQPPRAARSAFSNQRRDSRPNSLDLTFHLLREFLKMAREEKMSQQARNNKILLHNLGK</sequence>